<dbReference type="EMBL" id="JAPZBU010000009">
    <property type="protein sequence ID" value="KAJ5387160.1"/>
    <property type="molecule type" value="Genomic_DNA"/>
</dbReference>
<dbReference type="GeneID" id="81373318"/>
<proteinExistence type="predicted"/>
<accession>A0A9W9VQ37</accession>
<dbReference type="RefSeq" id="XP_056484958.1">
    <property type="nucleotide sequence ID" value="XM_056634338.1"/>
</dbReference>
<organism evidence="1 2">
    <name type="scientific">Penicillium cosmopolitanum</name>
    <dbReference type="NCBI Taxonomy" id="1131564"/>
    <lineage>
        <taxon>Eukaryota</taxon>
        <taxon>Fungi</taxon>
        <taxon>Dikarya</taxon>
        <taxon>Ascomycota</taxon>
        <taxon>Pezizomycotina</taxon>
        <taxon>Eurotiomycetes</taxon>
        <taxon>Eurotiomycetidae</taxon>
        <taxon>Eurotiales</taxon>
        <taxon>Aspergillaceae</taxon>
        <taxon>Penicillium</taxon>
    </lineage>
</organism>
<reference evidence="1" key="2">
    <citation type="journal article" date="2023" name="IMA Fungus">
        <title>Comparative genomic study of the Penicillium genus elucidates a diverse pangenome and 15 lateral gene transfer events.</title>
        <authorList>
            <person name="Petersen C."/>
            <person name="Sorensen T."/>
            <person name="Nielsen M.R."/>
            <person name="Sondergaard T.E."/>
            <person name="Sorensen J.L."/>
            <person name="Fitzpatrick D.A."/>
            <person name="Frisvad J.C."/>
            <person name="Nielsen K.L."/>
        </authorList>
    </citation>
    <scope>NUCLEOTIDE SEQUENCE</scope>
    <source>
        <strain evidence="1">IBT 29677</strain>
    </source>
</reference>
<evidence type="ECO:0000313" key="2">
    <source>
        <dbReference type="Proteomes" id="UP001147747"/>
    </source>
</evidence>
<protein>
    <submittedName>
        <fullName evidence="1">Uncharacterized protein</fullName>
    </submittedName>
</protein>
<dbReference type="Proteomes" id="UP001147747">
    <property type="component" value="Unassembled WGS sequence"/>
</dbReference>
<comment type="caution">
    <text evidence="1">The sequence shown here is derived from an EMBL/GenBank/DDBJ whole genome shotgun (WGS) entry which is preliminary data.</text>
</comment>
<name>A0A9W9VQ37_9EURO</name>
<gene>
    <name evidence="1" type="ORF">N7509_009701</name>
</gene>
<keyword evidence="2" id="KW-1185">Reference proteome</keyword>
<evidence type="ECO:0000313" key="1">
    <source>
        <dbReference type="EMBL" id="KAJ5387160.1"/>
    </source>
</evidence>
<sequence>MSAWYTRPLEWIYLRRGKTKKRSYHQRVRERERELRRAHNGEATCDKKMYFEPFGRRRPRMT</sequence>
<dbReference type="AlphaFoldDB" id="A0A9W9VQ37"/>
<reference evidence="1" key="1">
    <citation type="submission" date="2022-12" db="EMBL/GenBank/DDBJ databases">
        <authorList>
            <person name="Petersen C."/>
        </authorList>
    </citation>
    <scope>NUCLEOTIDE SEQUENCE</scope>
    <source>
        <strain evidence="1">IBT 29677</strain>
    </source>
</reference>